<dbReference type="InterPro" id="IPR051338">
    <property type="entry name" value="NodU/CmcH_Carbamoyltrnsfr"/>
</dbReference>
<comment type="caution">
    <text evidence="4">The sequence shown here is derived from an EMBL/GenBank/DDBJ whole genome shotgun (WGS) entry which is preliminary data.</text>
</comment>
<dbReference type="PANTHER" id="PTHR34847">
    <property type="entry name" value="NODULATION PROTEIN U"/>
    <property type="match status" value="1"/>
</dbReference>
<dbReference type="Pfam" id="PF16861">
    <property type="entry name" value="Carbam_trans_C"/>
    <property type="match status" value="1"/>
</dbReference>
<proteinExistence type="inferred from homology"/>
<dbReference type="Pfam" id="PF02543">
    <property type="entry name" value="Carbam_trans_N"/>
    <property type="match status" value="1"/>
</dbReference>
<dbReference type="InterPro" id="IPR038152">
    <property type="entry name" value="Carbam_trans_C_sf"/>
</dbReference>
<dbReference type="InterPro" id="IPR031730">
    <property type="entry name" value="Carbam_trans_C"/>
</dbReference>
<organism evidence="4 5">
    <name type="scientific">Nonomuraea fuscirosea</name>
    <dbReference type="NCBI Taxonomy" id="1291556"/>
    <lineage>
        <taxon>Bacteria</taxon>
        <taxon>Bacillati</taxon>
        <taxon>Actinomycetota</taxon>
        <taxon>Actinomycetes</taxon>
        <taxon>Streptosporangiales</taxon>
        <taxon>Streptosporangiaceae</taxon>
        <taxon>Nonomuraea</taxon>
    </lineage>
</organism>
<accession>A0A2T0MQH1</accession>
<keyword evidence="4" id="KW-0808">Transferase</keyword>
<keyword evidence="5" id="KW-1185">Reference proteome</keyword>
<dbReference type="OrthoDB" id="9780777at2"/>
<dbReference type="InterPro" id="IPR003696">
    <property type="entry name" value="Carbtransf_dom"/>
</dbReference>
<dbReference type="Gene3D" id="3.90.870.20">
    <property type="entry name" value="Carbamoyltransferase, C-terminal domain"/>
    <property type="match status" value="1"/>
</dbReference>
<dbReference type="SUPFAM" id="SSF53067">
    <property type="entry name" value="Actin-like ATPase domain"/>
    <property type="match status" value="1"/>
</dbReference>
<dbReference type="Proteomes" id="UP000238312">
    <property type="component" value="Unassembled WGS sequence"/>
</dbReference>
<dbReference type="EMBL" id="PVNG01000017">
    <property type="protein sequence ID" value="PRX60378.1"/>
    <property type="molecule type" value="Genomic_DNA"/>
</dbReference>
<dbReference type="GO" id="GO:0016740">
    <property type="term" value="F:transferase activity"/>
    <property type="evidence" value="ECO:0007669"/>
    <property type="project" value="UniProtKB-KW"/>
</dbReference>
<sequence>MPTRIIGINLSHDSSVCLVEDGRVVSALALERTTRVKRGTVPLSSYAPAMADLTGELVAAAGLAPHDVDYWIATSTESRDEEDERRLASVLGLLVPAERQLALPHPGHHLAHAAAAFHSSGFDEAVAVVVDAYGSLMRPGRERESVFVFGAGDVPRTVLRHVRDLDRIAGHRKNGRIWIPEPLSGIGELYRVVTLALGFNESGTTYDDAGKTMGLSSYGRRLSDEDLFIRTGPDGISFDGAVDSLVELGLAARREDGLRLIPRAPDAPLQDFHKNLAAQIQSEFEEACLYLTRQSMDLAGTRSLVLSGGCFLNSLLNTRIARETEVERLFVYPAATDDGNAVGAALYAYHHLIQESARTPQRPGPPLRDVFLGPPRLTGPGNTPDRIPRLAESWRHPVHRHDDLSAAAHAAAEAIARGEIVGWFQDRAEFGPRALGARSILCHPGIAGMKDRLNARVKFRESFRPFAASALAEHAHKWFDMPAPDAPFMLTVCPVLPAQCATISEVVHVDGTCRIQTVDADLPGGLRELIEHFEDATGLPLVLNTSFNLRGMPLVERPEEALDCLFGSRLDRLFVGAYEFAAPDFTALRPVRERGEMRLSIDLAASGSLLADEAFLTSEATHSGRVPRRISVMELRLLDYADGATSLGEIADRCGLDRDVATDMVLELRRHGLLRWSGLPGPSLPTFPVQQYVPTTSDT</sequence>
<feature type="domain" description="Carbamoyltransferase C-terminal" evidence="3">
    <location>
        <begin position="412"/>
        <end position="578"/>
    </location>
</feature>
<dbReference type="InterPro" id="IPR043129">
    <property type="entry name" value="ATPase_NBD"/>
</dbReference>
<gene>
    <name evidence="4" type="ORF">B0I32_117145</name>
</gene>
<evidence type="ECO:0000313" key="5">
    <source>
        <dbReference type="Proteomes" id="UP000238312"/>
    </source>
</evidence>
<name>A0A2T0MQH1_9ACTN</name>
<evidence type="ECO:0000259" key="3">
    <source>
        <dbReference type="Pfam" id="PF16861"/>
    </source>
</evidence>
<comment type="similarity">
    <text evidence="1">Belongs to the NodU/CmcH family.</text>
</comment>
<dbReference type="PANTHER" id="PTHR34847:SF1">
    <property type="entry name" value="NODULATION PROTEIN U"/>
    <property type="match status" value="1"/>
</dbReference>
<evidence type="ECO:0000259" key="2">
    <source>
        <dbReference type="Pfam" id="PF02543"/>
    </source>
</evidence>
<dbReference type="AlphaFoldDB" id="A0A2T0MQH1"/>
<evidence type="ECO:0000313" key="4">
    <source>
        <dbReference type="EMBL" id="PRX60378.1"/>
    </source>
</evidence>
<dbReference type="Gene3D" id="3.30.420.40">
    <property type="match status" value="2"/>
</dbReference>
<protein>
    <submittedName>
        <fullName evidence="4">Carbamoyltransferase</fullName>
    </submittedName>
</protein>
<evidence type="ECO:0000256" key="1">
    <source>
        <dbReference type="ARBA" id="ARBA00006129"/>
    </source>
</evidence>
<reference evidence="4 5" key="1">
    <citation type="submission" date="2018-03" db="EMBL/GenBank/DDBJ databases">
        <title>Genomic Encyclopedia of Type Strains, Phase III (KMG-III): the genomes of soil and plant-associated and newly described type strains.</title>
        <authorList>
            <person name="Whitman W."/>
        </authorList>
    </citation>
    <scope>NUCLEOTIDE SEQUENCE [LARGE SCALE GENOMIC DNA]</scope>
    <source>
        <strain evidence="4 5">CGMCC 4.7104</strain>
    </source>
</reference>
<dbReference type="RefSeq" id="WP_106247113.1">
    <property type="nucleotide sequence ID" value="NZ_PVNG01000017.1"/>
</dbReference>
<dbReference type="CDD" id="cd24033">
    <property type="entry name" value="ASKHA_NBD_NodU_CmcH-like_N"/>
    <property type="match status" value="1"/>
</dbReference>
<feature type="domain" description="Carbamoyltransferase" evidence="2">
    <location>
        <begin position="107"/>
        <end position="346"/>
    </location>
</feature>